<keyword evidence="1" id="KW-1133">Transmembrane helix</keyword>
<dbReference type="AlphaFoldDB" id="A0A0M1M2K3"/>
<organism evidence="2 3">
    <name type="scientific">Clostridium botulinum</name>
    <dbReference type="NCBI Taxonomy" id="1491"/>
    <lineage>
        <taxon>Bacteria</taxon>
        <taxon>Bacillati</taxon>
        <taxon>Bacillota</taxon>
        <taxon>Clostridia</taxon>
        <taxon>Eubacteriales</taxon>
        <taxon>Clostridiaceae</taxon>
        <taxon>Clostridium</taxon>
    </lineage>
</organism>
<comment type="caution">
    <text evidence="2">The sequence shown here is derived from an EMBL/GenBank/DDBJ whole genome shotgun (WGS) entry which is preliminary data.</text>
</comment>
<feature type="transmembrane region" description="Helical" evidence="1">
    <location>
        <begin position="6"/>
        <end position="26"/>
    </location>
</feature>
<evidence type="ECO:0000256" key="1">
    <source>
        <dbReference type="SAM" id="Phobius"/>
    </source>
</evidence>
<dbReference type="RefSeq" id="WP_053532508.1">
    <property type="nucleotide sequence ID" value="NZ_LFPA01000150.1"/>
</dbReference>
<proteinExistence type="predicted"/>
<dbReference type="Proteomes" id="UP000476820">
    <property type="component" value="Unassembled WGS sequence"/>
</dbReference>
<gene>
    <name evidence="2" type="ORF">FC774_12625</name>
</gene>
<evidence type="ECO:0000313" key="3">
    <source>
        <dbReference type="Proteomes" id="UP000476820"/>
    </source>
</evidence>
<sequence length="78" mass="8770">MLYNIIFLSLVLTISFYLIICKYNGIGLLNMLSSSTIEEFLNKNNRLAITTIIIIAILSTVTMLMISFSGSLTIKNYL</sequence>
<reference evidence="2 3" key="1">
    <citation type="submission" date="2019-04" db="EMBL/GenBank/DDBJ databases">
        <title>Genome sequencing of Clostridium botulinum Groups I-IV and Clostridium butyricum.</title>
        <authorList>
            <person name="Brunt J."/>
            <person name="Van Vliet A.H.M."/>
            <person name="Stringer S.C."/>
            <person name="Carter A.T."/>
            <person name="Peck M.W."/>
        </authorList>
    </citation>
    <scope>NUCLEOTIDE SEQUENCE [LARGE SCALE GENOMIC DNA]</scope>
    <source>
        <strain evidence="2 3">1605</strain>
    </source>
</reference>
<accession>A0A0M1M2K3</accession>
<protein>
    <submittedName>
        <fullName evidence="2">Uncharacterized protein</fullName>
    </submittedName>
</protein>
<dbReference type="EMBL" id="SWOV01000037">
    <property type="protein sequence ID" value="NFF88702.1"/>
    <property type="molecule type" value="Genomic_DNA"/>
</dbReference>
<name>A0A0M1M2K3_CLOBO</name>
<feature type="transmembrane region" description="Helical" evidence="1">
    <location>
        <begin position="47"/>
        <end position="68"/>
    </location>
</feature>
<keyword evidence="1" id="KW-0472">Membrane</keyword>
<keyword evidence="1" id="KW-0812">Transmembrane</keyword>
<evidence type="ECO:0000313" key="2">
    <source>
        <dbReference type="EMBL" id="NFF88702.1"/>
    </source>
</evidence>